<keyword evidence="2" id="KW-1185">Reference proteome</keyword>
<organism evidence="1 2">
    <name type="scientific">Heliocybe sulcata</name>
    <dbReference type="NCBI Taxonomy" id="5364"/>
    <lineage>
        <taxon>Eukaryota</taxon>
        <taxon>Fungi</taxon>
        <taxon>Dikarya</taxon>
        <taxon>Basidiomycota</taxon>
        <taxon>Agaricomycotina</taxon>
        <taxon>Agaricomycetes</taxon>
        <taxon>Gloeophyllales</taxon>
        <taxon>Gloeophyllaceae</taxon>
        <taxon>Heliocybe</taxon>
    </lineage>
</organism>
<dbReference type="AlphaFoldDB" id="A0A5C3N0K1"/>
<accession>A0A5C3N0K1</accession>
<dbReference type="EMBL" id="ML213512">
    <property type="protein sequence ID" value="TFK50990.1"/>
    <property type="molecule type" value="Genomic_DNA"/>
</dbReference>
<reference evidence="1 2" key="1">
    <citation type="journal article" date="2019" name="Nat. Ecol. Evol.">
        <title>Megaphylogeny resolves global patterns of mushroom evolution.</title>
        <authorList>
            <person name="Varga T."/>
            <person name="Krizsan K."/>
            <person name="Foldi C."/>
            <person name="Dima B."/>
            <person name="Sanchez-Garcia M."/>
            <person name="Sanchez-Ramirez S."/>
            <person name="Szollosi G.J."/>
            <person name="Szarkandi J.G."/>
            <person name="Papp V."/>
            <person name="Albert L."/>
            <person name="Andreopoulos W."/>
            <person name="Angelini C."/>
            <person name="Antonin V."/>
            <person name="Barry K.W."/>
            <person name="Bougher N.L."/>
            <person name="Buchanan P."/>
            <person name="Buyck B."/>
            <person name="Bense V."/>
            <person name="Catcheside P."/>
            <person name="Chovatia M."/>
            <person name="Cooper J."/>
            <person name="Damon W."/>
            <person name="Desjardin D."/>
            <person name="Finy P."/>
            <person name="Geml J."/>
            <person name="Haridas S."/>
            <person name="Hughes K."/>
            <person name="Justo A."/>
            <person name="Karasinski D."/>
            <person name="Kautmanova I."/>
            <person name="Kiss B."/>
            <person name="Kocsube S."/>
            <person name="Kotiranta H."/>
            <person name="LaButti K.M."/>
            <person name="Lechner B.E."/>
            <person name="Liimatainen K."/>
            <person name="Lipzen A."/>
            <person name="Lukacs Z."/>
            <person name="Mihaltcheva S."/>
            <person name="Morgado L.N."/>
            <person name="Niskanen T."/>
            <person name="Noordeloos M.E."/>
            <person name="Ohm R.A."/>
            <person name="Ortiz-Santana B."/>
            <person name="Ovrebo C."/>
            <person name="Racz N."/>
            <person name="Riley R."/>
            <person name="Savchenko A."/>
            <person name="Shiryaev A."/>
            <person name="Soop K."/>
            <person name="Spirin V."/>
            <person name="Szebenyi C."/>
            <person name="Tomsovsky M."/>
            <person name="Tulloss R.E."/>
            <person name="Uehling J."/>
            <person name="Grigoriev I.V."/>
            <person name="Vagvolgyi C."/>
            <person name="Papp T."/>
            <person name="Martin F.M."/>
            <person name="Miettinen O."/>
            <person name="Hibbett D.S."/>
            <person name="Nagy L.G."/>
        </authorList>
    </citation>
    <scope>NUCLEOTIDE SEQUENCE [LARGE SCALE GENOMIC DNA]</scope>
    <source>
        <strain evidence="1 2">OMC1185</strain>
    </source>
</reference>
<dbReference type="Proteomes" id="UP000305948">
    <property type="component" value="Unassembled WGS sequence"/>
</dbReference>
<gene>
    <name evidence="1" type="ORF">OE88DRAFT_202260</name>
</gene>
<proteinExistence type="predicted"/>
<sequence>MLEDLCSWVFSLRRGDNGTGITGIPSVFFGRVKDRLRTQRYIPRVLSRSQCGHGASSFCRLGSDGTMAPSWGGLDGGLAIVIPSRSRRHRWGRNMHKHLQSSILKDRRLYFARRRELYTTMFRACLVIDCHSLLLDITFSCRYSTLLPNVRRCILHTSTRLESLKICSEGLRIACTAHRQTHVPVAPVTDRLLQLATKRWSRVSLCRAVLASQSIPAQALNRAR</sequence>
<evidence type="ECO:0000313" key="2">
    <source>
        <dbReference type="Proteomes" id="UP000305948"/>
    </source>
</evidence>
<evidence type="ECO:0000313" key="1">
    <source>
        <dbReference type="EMBL" id="TFK50990.1"/>
    </source>
</evidence>
<name>A0A5C3N0K1_9AGAM</name>
<protein>
    <submittedName>
        <fullName evidence="1">Uncharacterized protein</fullName>
    </submittedName>
</protein>